<evidence type="ECO:0000256" key="9">
    <source>
        <dbReference type="ARBA" id="ARBA00023136"/>
    </source>
</evidence>
<evidence type="ECO:0000256" key="10">
    <source>
        <dbReference type="SAM" id="Phobius"/>
    </source>
</evidence>
<dbReference type="InterPro" id="IPR006121">
    <property type="entry name" value="HMA_dom"/>
</dbReference>
<dbReference type="InterPro" id="IPR036412">
    <property type="entry name" value="HAD-like_sf"/>
</dbReference>
<evidence type="ECO:0000256" key="7">
    <source>
        <dbReference type="ARBA" id="ARBA00022967"/>
    </source>
</evidence>
<dbReference type="PRINTS" id="PR00120">
    <property type="entry name" value="HATPASE"/>
</dbReference>
<evidence type="ECO:0000256" key="2">
    <source>
        <dbReference type="ARBA" id="ARBA00006024"/>
    </source>
</evidence>
<name>A0ABN6SPL7_9CREN</name>
<dbReference type="InterPro" id="IPR044492">
    <property type="entry name" value="P_typ_ATPase_HD_dom"/>
</dbReference>
<dbReference type="Proteomes" id="UP001060771">
    <property type="component" value="Chromosome"/>
</dbReference>
<dbReference type="PROSITE" id="PS50846">
    <property type="entry name" value="HMA_2"/>
    <property type="match status" value="1"/>
</dbReference>
<dbReference type="InterPro" id="IPR023214">
    <property type="entry name" value="HAD_sf"/>
</dbReference>
<feature type="domain" description="HMA" evidence="11">
    <location>
        <begin position="23"/>
        <end position="89"/>
    </location>
</feature>
<dbReference type="PROSITE" id="PS00154">
    <property type="entry name" value="ATPASE_E1_E2"/>
    <property type="match status" value="1"/>
</dbReference>
<keyword evidence="6" id="KW-0067">ATP-binding</keyword>
<evidence type="ECO:0000256" key="3">
    <source>
        <dbReference type="ARBA" id="ARBA00022692"/>
    </source>
</evidence>
<dbReference type="Gene3D" id="2.70.150.10">
    <property type="entry name" value="Calcium-transporting ATPase, cytoplasmic transduction domain A"/>
    <property type="match status" value="1"/>
</dbReference>
<dbReference type="SUPFAM" id="SSF56784">
    <property type="entry name" value="HAD-like"/>
    <property type="match status" value="1"/>
</dbReference>
<dbReference type="InterPro" id="IPR018303">
    <property type="entry name" value="ATPase_P-typ_P_site"/>
</dbReference>
<dbReference type="PANTHER" id="PTHR43520">
    <property type="entry name" value="ATP7, ISOFORM B"/>
    <property type="match status" value="1"/>
</dbReference>
<dbReference type="InterPro" id="IPR008250">
    <property type="entry name" value="ATPase_P-typ_transduc_dom_A_sf"/>
</dbReference>
<dbReference type="InterPro" id="IPR036163">
    <property type="entry name" value="HMA_dom_sf"/>
</dbReference>
<keyword evidence="3 10" id="KW-0812">Transmembrane</keyword>
<dbReference type="InterPro" id="IPR059000">
    <property type="entry name" value="ATPase_P-type_domA"/>
</dbReference>
<sequence>MSWVGINDELSKVSIGLRFSNGREVHFKIIGMHCATCSLTVQKALLSVNGVLSASVSLANDEAVVIVDPAVFDYAKALKAVQGVGYDIYRETLTFMLKGLEPEEVNTIVRALHAPGVFSVVPNPVNHTVTITYNPLEIDEGGLRAIIENAGFKVIGVSKGGTEDFDVDRKAVETDLKDIKAKLTVAIPLTALIFLLEALSIVGIIPGALYAIASFALSTPVQFYSGMRFIRGAVRAFRNVTANMDTLVTLGTLSAYVFSVLVLTHVIGGDVFFDSSAAIITFILIGRYLETRLKLRVGSTMRELARLYPRSARVVRSGVETLVSINEVKPGDIVVIKEGEVIPVDGYVDGGEGYVDESVMTGEPRPRHKGIGDLVLAGTILARGYLRIKVTRSGEYAFIAQVIKQARQAQSLRLPIQSLVDRIASYFTWFVISAGVLTFMAWYLIGAPIYMAVLHMASVLVIACPCALGLATPISVVAGTNNALKHGILIRESRAIELSPGIKVVAFDKTGTLTRGRFEVISVFGDEKTLYYAAIAEGGSEHPIAKAILERAREVYGEVPSAESYDSVPGMGVITQWNGLTIGVGNEKLIKGFEARINPEIENKANDSVGEGFTVVYVIVNNEVSGAIALGDSPRPEAPMVISELRRMNIIPMMLTGDNTEAAKVVAKKLGIDYVYSGLMPDEKAEVIKELRDKFGITVMVGDGVNDAVALKAADIGIAMGAGTDIAKSVGDVVLLDSDLTKILSFIKLSRKILSNIRFNILYAFMYNVVLIPIAAGAMPGLTVRPEWAGLAMALSSITVTLNALRLRYSHV</sequence>
<reference evidence="13" key="1">
    <citation type="submission" date="2022-09" db="EMBL/GenBank/DDBJ databases">
        <title>Complete genome sequence of Vulcanisaeta souniana.</title>
        <authorList>
            <person name="Kato S."/>
            <person name="Itoh T."/>
            <person name="Ohkuma M."/>
        </authorList>
    </citation>
    <scope>NUCLEOTIDE SEQUENCE [LARGE SCALE GENOMIC DNA]</scope>
    <source>
        <strain evidence="13">JCM 11219</strain>
    </source>
</reference>
<keyword evidence="9 10" id="KW-0472">Membrane</keyword>
<dbReference type="CDD" id="cd02094">
    <property type="entry name" value="P-type_ATPase_Cu-like"/>
    <property type="match status" value="1"/>
</dbReference>
<feature type="transmembrane region" description="Helical" evidence="10">
    <location>
        <begin position="423"/>
        <end position="445"/>
    </location>
</feature>
<keyword evidence="5" id="KW-0547">Nucleotide-binding</keyword>
<dbReference type="InterPro" id="IPR023299">
    <property type="entry name" value="ATPase_P-typ_cyto_dom_N"/>
</dbReference>
<dbReference type="Gene3D" id="3.40.50.1000">
    <property type="entry name" value="HAD superfamily/HAD-like"/>
    <property type="match status" value="1"/>
</dbReference>
<evidence type="ECO:0000313" key="12">
    <source>
        <dbReference type="EMBL" id="BDR91234.1"/>
    </source>
</evidence>
<feature type="transmembrane region" description="Helical" evidence="10">
    <location>
        <begin position="247"/>
        <end position="266"/>
    </location>
</feature>
<feature type="transmembrane region" description="Helical" evidence="10">
    <location>
        <begin position="272"/>
        <end position="289"/>
    </location>
</feature>
<evidence type="ECO:0000256" key="4">
    <source>
        <dbReference type="ARBA" id="ARBA00022723"/>
    </source>
</evidence>
<dbReference type="Pfam" id="PF00403">
    <property type="entry name" value="HMA"/>
    <property type="match status" value="1"/>
</dbReference>
<proteinExistence type="inferred from homology"/>
<keyword evidence="4" id="KW-0479">Metal-binding</keyword>
<evidence type="ECO:0000256" key="6">
    <source>
        <dbReference type="ARBA" id="ARBA00022840"/>
    </source>
</evidence>
<dbReference type="InterPro" id="IPR027256">
    <property type="entry name" value="P-typ_ATPase_IB"/>
</dbReference>
<dbReference type="SFLD" id="SFLDS00003">
    <property type="entry name" value="Haloacid_Dehalogenase"/>
    <property type="match status" value="1"/>
</dbReference>
<dbReference type="SUPFAM" id="SSF81665">
    <property type="entry name" value="Calcium ATPase, transmembrane domain M"/>
    <property type="match status" value="1"/>
</dbReference>
<dbReference type="PROSITE" id="PS01229">
    <property type="entry name" value="COF_2"/>
    <property type="match status" value="1"/>
</dbReference>
<dbReference type="Gene3D" id="3.40.1110.10">
    <property type="entry name" value="Calcium-transporting ATPase, cytoplasmic domain N"/>
    <property type="match status" value="1"/>
</dbReference>
<dbReference type="NCBIfam" id="TIGR01511">
    <property type="entry name" value="ATPase-IB1_Cu"/>
    <property type="match status" value="1"/>
</dbReference>
<feature type="transmembrane region" description="Helical" evidence="10">
    <location>
        <begin position="788"/>
        <end position="805"/>
    </location>
</feature>
<dbReference type="EMBL" id="AP026830">
    <property type="protein sequence ID" value="BDR91234.1"/>
    <property type="molecule type" value="Genomic_DNA"/>
</dbReference>
<evidence type="ECO:0000256" key="8">
    <source>
        <dbReference type="ARBA" id="ARBA00022989"/>
    </source>
</evidence>
<dbReference type="SUPFAM" id="SSF81653">
    <property type="entry name" value="Calcium ATPase, transduction domain A"/>
    <property type="match status" value="1"/>
</dbReference>
<feature type="transmembrane region" description="Helical" evidence="10">
    <location>
        <begin position="183"/>
        <end position="202"/>
    </location>
</feature>
<feature type="transmembrane region" description="Helical" evidence="10">
    <location>
        <begin position="208"/>
        <end position="226"/>
    </location>
</feature>
<dbReference type="PRINTS" id="PR00119">
    <property type="entry name" value="CATATPASE"/>
</dbReference>
<dbReference type="NCBIfam" id="TIGR01525">
    <property type="entry name" value="ATPase-IB_hvy"/>
    <property type="match status" value="1"/>
</dbReference>
<dbReference type="SFLD" id="SFLDF00027">
    <property type="entry name" value="p-type_atpase"/>
    <property type="match status" value="1"/>
</dbReference>
<feature type="transmembrane region" description="Helical" evidence="10">
    <location>
        <begin position="457"/>
        <end position="484"/>
    </location>
</feature>
<comment type="subcellular location">
    <subcellularLocation>
        <location evidence="1">Endomembrane system</location>
        <topology evidence="1">Multi-pass membrane protein</topology>
    </subcellularLocation>
</comment>
<dbReference type="Pfam" id="PF00122">
    <property type="entry name" value="E1-E2_ATPase"/>
    <property type="match status" value="1"/>
</dbReference>
<dbReference type="InterPro" id="IPR017969">
    <property type="entry name" value="Heavy-metal-associated_CS"/>
</dbReference>
<organism evidence="12 13">
    <name type="scientific">Vulcanisaeta souniana JCM 11219</name>
    <dbReference type="NCBI Taxonomy" id="1293586"/>
    <lineage>
        <taxon>Archaea</taxon>
        <taxon>Thermoproteota</taxon>
        <taxon>Thermoprotei</taxon>
        <taxon>Thermoproteales</taxon>
        <taxon>Thermoproteaceae</taxon>
        <taxon>Vulcanisaeta</taxon>
    </lineage>
</organism>
<dbReference type="Pfam" id="PF00702">
    <property type="entry name" value="Hydrolase"/>
    <property type="match status" value="1"/>
</dbReference>
<dbReference type="SFLD" id="SFLDG00002">
    <property type="entry name" value="C1.7:_P-type_atpase_like"/>
    <property type="match status" value="1"/>
</dbReference>
<comment type="similarity">
    <text evidence="2">Belongs to the cation transport ATPase (P-type) (TC 3.A.3) family. Type IB subfamily.</text>
</comment>
<dbReference type="SUPFAM" id="SSF55008">
    <property type="entry name" value="HMA, heavy metal-associated domain"/>
    <property type="match status" value="2"/>
</dbReference>
<gene>
    <name evidence="12" type="ORF">Vsou_03270</name>
</gene>
<keyword evidence="13" id="KW-1185">Reference proteome</keyword>
<keyword evidence="8 10" id="KW-1133">Transmembrane helix</keyword>
<dbReference type="CDD" id="cd00371">
    <property type="entry name" value="HMA"/>
    <property type="match status" value="1"/>
</dbReference>
<evidence type="ECO:0000256" key="5">
    <source>
        <dbReference type="ARBA" id="ARBA00022741"/>
    </source>
</evidence>
<dbReference type="Gene3D" id="3.30.70.100">
    <property type="match status" value="1"/>
</dbReference>
<evidence type="ECO:0000259" key="11">
    <source>
        <dbReference type="PROSITE" id="PS50846"/>
    </source>
</evidence>
<protein>
    <submittedName>
        <fullName evidence="12">Copper-translocating P-type ATPase</fullName>
    </submittedName>
</protein>
<feature type="transmembrane region" description="Helical" evidence="10">
    <location>
        <begin position="761"/>
        <end position="782"/>
    </location>
</feature>
<dbReference type="InterPro" id="IPR001757">
    <property type="entry name" value="P_typ_ATPase"/>
</dbReference>
<evidence type="ECO:0000256" key="1">
    <source>
        <dbReference type="ARBA" id="ARBA00004127"/>
    </source>
</evidence>
<dbReference type="PROSITE" id="PS01047">
    <property type="entry name" value="HMA_1"/>
    <property type="match status" value="1"/>
</dbReference>
<evidence type="ECO:0000313" key="13">
    <source>
        <dbReference type="Proteomes" id="UP001060771"/>
    </source>
</evidence>
<dbReference type="NCBIfam" id="TIGR01494">
    <property type="entry name" value="ATPase_P-type"/>
    <property type="match status" value="1"/>
</dbReference>
<dbReference type="PANTHER" id="PTHR43520:SF8">
    <property type="entry name" value="P-TYPE CU(+) TRANSPORTER"/>
    <property type="match status" value="1"/>
</dbReference>
<dbReference type="InterPro" id="IPR023298">
    <property type="entry name" value="ATPase_P-typ_TM_dom_sf"/>
</dbReference>
<accession>A0ABN6SPL7</accession>
<keyword evidence="7" id="KW-1278">Translocase</keyword>